<evidence type="ECO:0000256" key="2">
    <source>
        <dbReference type="SAM" id="MobiDB-lite"/>
    </source>
</evidence>
<comment type="caution">
    <text evidence="3">The sequence shown here is derived from an EMBL/GenBank/DDBJ whole genome shotgun (WGS) entry which is preliminary data.</text>
</comment>
<sequence>RKSSTTSLSIQLSIPKLKPNVGKSGRTKTSSSSVVVAGKREKKDDYNVHSKRSLLKDIKNTAINSFTQVRHGFNSISTMLKPLSKSNGCENQYEIMDRSTPIKLYSPFTIDTPPVLIKPEDRQRLRQQLFTSPSNQLRNDIENLKSGIEHLNLMANRMNRNGQTKIDGKNVEQSTTKRLLMFQSDESLI</sequence>
<dbReference type="OrthoDB" id="75343at2759"/>
<dbReference type="AlphaFoldDB" id="A0A1Y3BRB4"/>
<feature type="coiled-coil region" evidence="1">
    <location>
        <begin position="134"/>
        <end position="161"/>
    </location>
</feature>
<accession>A0A1Y3BRB4</accession>
<feature type="non-terminal residue" evidence="3">
    <location>
        <position position="1"/>
    </location>
</feature>
<keyword evidence="4" id="KW-1185">Reference proteome</keyword>
<evidence type="ECO:0000256" key="1">
    <source>
        <dbReference type="SAM" id="Coils"/>
    </source>
</evidence>
<dbReference type="Proteomes" id="UP000194236">
    <property type="component" value="Unassembled WGS sequence"/>
</dbReference>
<evidence type="ECO:0000313" key="3">
    <source>
        <dbReference type="EMBL" id="OTF82594.1"/>
    </source>
</evidence>
<feature type="region of interest" description="Disordered" evidence="2">
    <location>
        <begin position="17"/>
        <end position="38"/>
    </location>
</feature>
<organism evidence="3 4">
    <name type="scientific">Euroglyphus maynei</name>
    <name type="common">Mayne's house dust mite</name>
    <dbReference type="NCBI Taxonomy" id="6958"/>
    <lineage>
        <taxon>Eukaryota</taxon>
        <taxon>Metazoa</taxon>
        <taxon>Ecdysozoa</taxon>
        <taxon>Arthropoda</taxon>
        <taxon>Chelicerata</taxon>
        <taxon>Arachnida</taxon>
        <taxon>Acari</taxon>
        <taxon>Acariformes</taxon>
        <taxon>Sarcoptiformes</taxon>
        <taxon>Astigmata</taxon>
        <taxon>Psoroptidia</taxon>
        <taxon>Analgoidea</taxon>
        <taxon>Pyroglyphidae</taxon>
        <taxon>Pyroglyphinae</taxon>
        <taxon>Euroglyphus</taxon>
    </lineage>
</organism>
<protein>
    <submittedName>
        <fullName evidence="3">Uncharacterized protein</fullName>
    </submittedName>
</protein>
<evidence type="ECO:0000313" key="4">
    <source>
        <dbReference type="Proteomes" id="UP000194236"/>
    </source>
</evidence>
<reference evidence="3 4" key="1">
    <citation type="submission" date="2017-03" db="EMBL/GenBank/DDBJ databases">
        <title>Genome Survey of Euroglyphus maynei.</title>
        <authorList>
            <person name="Arlian L.G."/>
            <person name="Morgan M.S."/>
            <person name="Rider S.D."/>
        </authorList>
    </citation>
    <scope>NUCLEOTIDE SEQUENCE [LARGE SCALE GENOMIC DNA]</scope>
    <source>
        <strain evidence="3">Arlian Lab</strain>
        <tissue evidence="3">Whole body</tissue>
    </source>
</reference>
<keyword evidence="1" id="KW-0175">Coiled coil</keyword>
<gene>
    <name evidence="3" type="ORF">BLA29_003822</name>
</gene>
<proteinExistence type="predicted"/>
<dbReference type="EMBL" id="MUJZ01007697">
    <property type="protein sequence ID" value="OTF82594.1"/>
    <property type="molecule type" value="Genomic_DNA"/>
</dbReference>
<name>A0A1Y3BRB4_EURMA</name>
<feature type="compositionally biased region" description="Low complexity" evidence="2">
    <location>
        <begin position="21"/>
        <end position="36"/>
    </location>
</feature>